<keyword evidence="4" id="KW-1185">Reference proteome</keyword>
<dbReference type="PANTHER" id="PTHR46211">
    <property type="entry name" value="GLYCEROPHOSPHORYL DIESTER PHOSPHODIESTERASE"/>
    <property type="match status" value="1"/>
</dbReference>
<reference evidence="4" key="1">
    <citation type="journal article" date="2019" name="Int. J. Syst. Evol. Microbiol.">
        <title>The Global Catalogue of Microorganisms (GCM) 10K type strain sequencing project: providing services to taxonomists for standard genome sequencing and annotation.</title>
        <authorList>
            <consortium name="The Broad Institute Genomics Platform"/>
            <consortium name="The Broad Institute Genome Sequencing Center for Infectious Disease"/>
            <person name="Wu L."/>
            <person name="Ma J."/>
        </authorList>
    </citation>
    <scope>NUCLEOTIDE SEQUENCE [LARGE SCALE GENOMIC DNA]</scope>
    <source>
        <strain evidence="4">CCM 8980</strain>
    </source>
</reference>
<feature type="domain" description="GP-PDE" evidence="2">
    <location>
        <begin position="366"/>
        <end position="594"/>
    </location>
</feature>
<evidence type="ECO:0000256" key="1">
    <source>
        <dbReference type="SAM" id="Phobius"/>
    </source>
</evidence>
<dbReference type="CDD" id="cd08579">
    <property type="entry name" value="GDPD_memb_like"/>
    <property type="match status" value="1"/>
</dbReference>
<sequence length="625" mass="69232">MNSFRYSWRGTREFWAHWWQYLALTLLTSLVLTEAVIPLLRWVTQTLLSAAGIPFLSYNNLGGIVGQHPLVAAGLVVILLMVLLLAYLQFTILLIGVANIRSQNGHTWRQLLRETLASLRHLRLGTLGFFLVYFLLIVPFAGQVLASPLLSKLTIPAFIIEYVTAKPVLLGVLVAFYLGIGWLGLRLLRTLPLALFEDISFGAAAKRSWTASRGRLWFYFRRILWLSLIVLGLNMGWSEGLIALQTWLDTTSWAFAGAMGTTTLLMGGAMLLQSWATVLFVLLLLTPETIAPVSEKAVAGSENMTPVSGKIAPAAGKMVPSPTGLLAPRRKKRWLRLLTGIVIGGAAGSLLLFNFTYLNGMLDTTPLTISHRGVDDGNGVQNTIPALQATSKEHPDFVEMDIHETKDDQFVVMHDENLKALTGLDRTPRQVTLAQATQLTARENGHRAKVASFDAYLAAAEQLHQKLIVEVKTTTQDSVNAIDLFIDRYGQRLIADGSRVHSLDYRVVSRIKQRLPKLYTSFILPYLIVMPRTPANAYTVEETTLSAAVAGQIQAAHKAVWVWTVNDADQMTSLMFESVDGIITDRLALLQQTIKTQTDHPSYAARLRNLTTWINMDTGDGTIEN</sequence>
<keyword evidence="1" id="KW-0472">Membrane</keyword>
<gene>
    <name evidence="3" type="ORF">ACFQ4P_01560</name>
</gene>
<evidence type="ECO:0000259" key="2">
    <source>
        <dbReference type="PROSITE" id="PS51704"/>
    </source>
</evidence>
<comment type="caution">
    <text evidence="3">The sequence shown here is derived from an EMBL/GenBank/DDBJ whole genome shotgun (WGS) entry which is preliminary data.</text>
</comment>
<dbReference type="EMBL" id="JBHTOC010000001">
    <property type="protein sequence ID" value="MFD1428934.1"/>
    <property type="molecule type" value="Genomic_DNA"/>
</dbReference>
<protein>
    <submittedName>
        <fullName evidence="3">Glycerophosphoryl diester phosphodiesterase membrane domain-containing protein</fullName>
    </submittedName>
</protein>
<proteinExistence type="predicted"/>
<dbReference type="SUPFAM" id="SSF51695">
    <property type="entry name" value="PLC-like phosphodiesterases"/>
    <property type="match status" value="1"/>
</dbReference>
<dbReference type="RefSeq" id="WP_203626043.1">
    <property type="nucleotide sequence ID" value="NZ_BOLQ01000001.1"/>
</dbReference>
<feature type="transmembrane region" description="Helical" evidence="1">
    <location>
        <begin position="121"/>
        <end position="142"/>
    </location>
</feature>
<accession>A0ABW4CG33</accession>
<dbReference type="PANTHER" id="PTHR46211:SF8">
    <property type="entry name" value="PHOSPHODIESTERASE"/>
    <property type="match status" value="1"/>
</dbReference>
<dbReference type="Pfam" id="PF03009">
    <property type="entry name" value="GDPD"/>
    <property type="match status" value="1"/>
</dbReference>
<dbReference type="PROSITE" id="PS51704">
    <property type="entry name" value="GP_PDE"/>
    <property type="match status" value="1"/>
</dbReference>
<dbReference type="Pfam" id="PF10110">
    <property type="entry name" value="GPDPase_memb"/>
    <property type="match status" value="1"/>
</dbReference>
<dbReference type="InterPro" id="IPR017946">
    <property type="entry name" value="PLC-like_Pdiesterase_TIM-brl"/>
</dbReference>
<dbReference type="Proteomes" id="UP001597196">
    <property type="component" value="Unassembled WGS sequence"/>
</dbReference>
<evidence type="ECO:0000313" key="4">
    <source>
        <dbReference type="Proteomes" id="UP001597196"/>
    </source>
</evidence>
<dbReference type="Gene3D" id="3.20.20.190">
    <property type="entry name" value="Phosphatidylinositol (PI) phosphodiesterase"/>
    <property type="match status" value="1"/>
</dbReference>
<organism evidence="3 4">
    <name type="scientific">Lacticaseibacillus mingshuiensis</name>
    <dbReference type="NCBI Taxonomy" id="2799574"/>
    <lineage>
        <taxon>Bacteria</taxon>
        <taxon>Bacillati</taxon>
        <taxon>Bacillota</taxon>
        <taxon>Bacilli</taxon>
        <taxon>Lactobacillales</taxon>
        <taxon>Lactobacillaceae</taxon>
        <taxon>Lacticaseibacillus</taxon>
    </lineage>
</organism>
<keyword evidence="1" id="KW-0812">Transmembrane</keyword>
<evidence type="ECO:0000313" key="3">
    <source>
        <dbReference type="EMBL" id="MFD1428934.1"/>
    </source>
</evidence>
<dbReference type="InterPro" id="IPR030395">
    <property type="entry name" value="GP_PDE_dom"/>
</dbReference>
<feature type="transmembrane region" description="Helical" evidence="1">
    <location>
        <begin position="21"/>
        <end position="40"/>
    </location>
</feature>
<feature type="transmembrane region" description="Helical" evidence="1">
    <location>
        <begin position="337"/>
        <end position="358"/>
    </location>
</feature>
<name>A0ABW4CG33_9LACO</name>
<feature type="transmembrane region" description="Helical" evidence="1">
    <location>
        <begin position="162"/>
        <end position="185"/>
    </location>
</feature>
<dbReference type="InterPro" id="IPR018476">
    <property type="entry name" value="GlyceroP-diester-Pdiesterase_M"/>
</dbReference>
<feature type="transmembrane region" description="Helical" evidence="1">
    <location>
        <begin position="264"/>
        <end position="286"/>
    </location>
</feature>
<feature type="transmembrane region" description="Helical" evidence="1">
    <location>
        <begin position="70"/>
        <end position="100"/>
    </location>
</feature>
<keyword evidence="1" id="KW-1133">Transmembrane helix</keyword>
<feature type="transmembrane region" description="Helical" evidence="1">
    <location>
        <begin position="223"/>
        <end position="244"/>
    </location>
</feature>